<dbReference type="InterPro" id="IPR031157">
    <property type="entry name" value="G_TR_CS"/>
</dbReference>
<dbReference type="GO" id="GO:0005525">
    <property type="term" value="F:GTP binding"/>
    <property type="evidence" value="ECO:0007669"/>
    <property type="project" value="UniProtKB-KW"/>
</dbReference>
<dbReference type="NCBIfam" id="TIGR02034">
    <property type="entry name" value="CysN"/>
    <property type="match status" value="1"/>
</dbReference>
<dbReference type="RefSeq" id="WP_122189544.1">
    <property type="nucleotide sequence ID" value="NZ_RFFH01000008.1"/>
</dbReference>
<evidence type="ECO:0000256" key="10">
    <source>
        <dbReference type="ARBA" id="ARBA00023268"/>
    </source>
</evidence>
<evidence type="ECO:0000256" key="6">
    <source>
        <dbReference type="ARBA" id="ARBA00022695"/>
    </source>
</evidence>
<dbReference type="Proteomes" id="UP000279275">
    <property type="component" value="Unassembled WGS sequence"/>
</dbReference>
<comment type="catalytic activity">
    <reaction evidence="11">
        <text>sulfate + ATP + H(+) = adenosine 5'-phosphosulfate + diphosphate</text>
        <dbReference type="Rhea" id="RHEA:18133"/>
        <dbReference type="ChEBI" id="CHEBI:15378"/>
        <dbReference type="ChEBI" id="CHEBI:16189"/>
        <dbReference type="ChEBI" id="CHEBI:30616"/>
        <dbReference type="ChEBI" id="CHEBI:33019"/>
        <dbReference type="ChEBI" id="CHEBI:58243"/>
        <dbReference type="EC" id="2.7.7.4"/>
    </reaction>
</comment>
<dbReference type="PRINTS" id="PR00315">
    <property type="entry name" value="ELONGATNFCT"/>
</dbReference>
<feature type="domain" description="Tr-type G" evidence="13">
    <location>
        <begin position="3"/>
        <end position="228"/>
    </location>
</feature>
<dbReference type="GO" id="GO:0070814">
    <property type="term" value="P:hydrogen sulfide biosynthetic process"/>
    <property type="evidence" value="ECO:0007669"/>
    <property type="project" value="UniProtKB-UniRule"/>
</dbReference>
<dbReference type="SUPFAM" id="SSF50447">
    <property type="entry name" value="Translation proteins"/>
    <property type="match status" value="1"/>
</dbReference>
<dbReference type="EMBL" id="RFFH01000008">
    <property type="protein sequence ID" value="RMI30878.1"/>
    <property type="molecule type" value="Genomic_DNA"/>
</dbReference>
<comment type="function">
    <text evidence="2">APS kinase catalyzes the synthesis of activated sulfate.</text>
</comment>
<evidence type="ECO:0000313" key="15">
    <source>
        <dbReference type="Proteomes" id="UP000279275"/>
    </source>
</evidence>
<sequence length="625" mass="69288">MRRNMLRLATAGSVDDGKSTLIGRLLYDSKSLFTDQLDALARTPSARPDLALITDGLRAEREQGITIDVAYRYFATPRRKFIVADTPGHVQYTRNMVTGASTADLALILVDARKGISEQTRRHAFLSALLGVRHLVLCVNKMDLVEWSEQRFEEIRSEFSDFATKLDVGDLTFIPVSALLGDNVVETSANTPWYPGPSLLRHLEEVHIASDRNLIDNRLPVQYVIRPHGDSPRSYAGTVAGGIFAPGDDVVVLPSGRTSRITQIWGPGGTKVEEAFTGMAVALTLDDDIDVGRGHMLARPGNQPRMDRDLDAMVCWFSDTTELRAGNSYVLRTATQLTTVRVSTLDYRLDVNTLHRQADADHLSLNNIGRLTLHSHQPVMFDAYRDNRATGSFILIDEATDQTVAAGMITGRNPGKPEVAAQVRGERPPRSDVTWHRSAVDREGRLSAGATVWLTGLSGSGKSTIAVELERLLIEAGRPAYLLDGDNLRHGLTRDLGFSDDDRRENIRRVAEVAALLADAGVVAIVSLISPFREQRRLARQLHDDRRLPFHEVFVDTPLTECEQRDPKGLYKRARAGEIPQFTGIDSPYERPQFAELIVTPDDGSPADIARRIRRELRETPWGPA</sequence>
<keyword evidence="7 12" id="KW-0547">Nucleotide-binding</keyword>
<keyword evidence="12 14" id="KW-0418">Kinase</keyword>
<dbReference type="CDD" id="cd04166">
    <property type="entry name" value="CysN_ATPS"/>
    <property type="match status" value="1"/>
</dbReference>
<comment type="caution">
    <text evidence="14">The sequence shown here is derived from an EMBL/GenBank/DDBJ whole genome shotgun (WGS) entry which is preliminary data.</text>
</comment>
<dbReference type="InterPro" id="IPR044138">
    <property type="entry name" value="CysN_II"/>
</dbReference>
<dbReference type="GO" id="GO:0000103">
    <property type="term" value="P:sulfate assimilation"/>
    <property type="evidence" value="ECO:0007669"/>
    <property type="project" value="UniProtKB-UniRule"/>
</dbReference>
<reference evidence="14 15" key="1">
    <citation type="submission" date="2018-10" db="EMBL/GenBank/DDBJ databases">
        <title>Isolation from cow dung.</title>
        <authorList>
            <person name="Ling L."/>
        </authorList>
    </citation>
    <scope>NUCLEOTIDE SEQUENCE [LARGE SCALE GENOMIC DNA]</scope>
    <source>
        <strain evidence="14 15">NEAU-LL90</strain>
    </source>
</reference>
<evidence type="ECO:0000256" key="3">
    <source>
        <dbReference type="ARBA" id="ARBA00005438"/>
    </source>
</evidence>
<comment type="similarity">
    <text evidence="3">In the C-terminal section; belongs to the APS kinase family.</text>
</comment>
<dbReference type="AlphaFoldDB" id="A0A3M2L8I1"/>
<comment type="similarity">
    <text evidence="4">In the N-terminal section; belongs to the TRAFAC class translation factor GTPase superfamily. Classic translation factor GTPase family. CysN/NodQ subfamily.</text>
</comment>
<dbReference type="InterPro" id="IPR050100">
    <property type="entry name" value="TRAFAC_GTPase_members"/>
</dbReference>
<proteinExistence type="inferred from homology"/>
<organism evidence="14 15">
    <name type="scientific">Nocardia stercoris</name>
    <dbReference type="NCBI Taxonomy" id="2483361"/>
    <lineage>
        <taxon>Bacteria</taxon>
        <taxon>Bacillati</taxon>
        <taxon>Actinomycetota</taxon>
        <taxon>Actinomycetes</taxon>
        <taxon>Mycobacteriales</taxon>
        <taxon>Nocardiaceae</taxon>
        <taxon>Nocardia</taxon>
    </lineage>
</organism>
<comment type="function">
    <text evidence="12">Catalyzes the synthesis of activated sulfate.</text>
</comment>
<dbReference type="Gene3D" id="3.40.50.300">
    <property type="entry name" value="P-loop containing nucleotide triphosphate hydrolases"/>
    <property type="match status" value="2"/>
</dbReference>
<evidence type="ECO:0000256" key="8">
    <source>
        <dbReference type="ARBA" id="ARBA00022840"/>
    </source>
</evidence>
<dbReference type="Pfam" id="PF00009">
    <property type="entry name" value="GTP_EFTU"/>
    <property type="match status" value="1"/>
</dbReference>
<dbReference type="GO" id="GO:0003924">
    <property type="term" value="F:GTPase activity"/>
    <property type="evidence" value="ECO:0007669"/>
    <property type="project" value="InterPro"/>
</dbReference>
<dbReference type="PROSITE" id="PS51722">
    <property type="entry name" value="G_TR_2"/>
    <property type="match status" value="1"/>
</dbReference>
<evidence type="ECO:0000256" key="9">
    <source>
        <dbReference type="ARBA" id="ARBA00023134"/>
    </source>
</evidence>
<keyword evidence="10" id="KW-0511">Multifunctional enzyme</keyword>
<dbReference type="GO" id="GO:0005524">
    <property type="term" value="F:ATP binding"/>
    <property type="evidence" value="ECO:0007669"/>
    <property type="project" value="UniProtKB-UniRule"/>
</dbReference>
<protein>
    <recommendedName>
        <fullName evidence="12">Adenylyl-sulfate kinase</fullName>
        <ecNumber evidence="12">2.7.1.25</ecNumber>
    </recommendedName>
    <alternativeName>
        <fullName evidence="12">APS kinase</fullName>
    </alternativeName>
    <alternativeName>
        <fullName evidence="12">ATP adenosine-5'-phosphosulfate 3'-phosphotransferase</fullName>
    </alternativeName>
    <alternativeName>
        <fullName evidence="12">Adenosine-5'-phosphosulfate kinase</fullName>
    </alternativeName>
</protein>
<evidence type="ECO:0000256" key="5">
    <source>
        <dbReference type="ARBA" id="ARBA00022679"/>
    </source>
</evidence>
<dbReference type="InterPro" id="IPR041757">
    <property type="entry name" value="CysN_GTP-bd"/>
</dbReference>
<dbReference type="UniPathway" id="UPA00140">
    <property type="reaction ID" value="UER00205"/>
</dbReference>
<evidence type="ECO:0000259" key="13">
    <source>
        <dbReference type="PROSITE" id="PS51722"/>
    </source>
</evidence>
<dbReference type="CDD" id="cd04095">
    <property type="entry name" value="CysN_NoDQ_III"/>
    <property type="match status" value="1"/>
</dbReference>
<dbReference type="InterPro" id="IPR009000">
    <property type="entry name" value="Transl_B-barrel_sf"/>
</dbReference>
<evidence type="ECO:0000256" key="12">
    <source>
        <dbReference type="HAMAP-Rule" id="MF_00065"/>
    </source>
</evidence>
<keyword evidence="8 12" id="KW-0067">ATP-binding</keyword>
<dbReference type="NCBIfam" id="NF003013">
    <property type="entry name" value="PRK03846.1"/>
    <property type="match status" value="1"/>
</dbReference>
<feature type="binding site" evidence="12">
    <location>
        <begin position="456"/>
        <end position="463"/>
    </location>
    <ligand>
        <name>ATP</name>
        <dbReference type="ChEBI" id="CHEBI:30616"/>
    </ligand>
</feature>
<comment type="pathway">
    <text evidence="12">Sulfur metabolism; hydrogen sulfide biosynthesis; sulfite from sulfate: step 2/3.</text>
</comment>
<keyword evidence="15" id="KW-1185">Reference proteome</keyword>
<dbReference type="InterPro" id="IPR059117">
    <property type="entry name" value="APS_kinase_dom"/>
</dbReference>
<comment type="similarity">
    <text evidence="12">Belongs to the APS kinase family.</text>
</comment>
<dbReference type="NCBIfam" id="NF004035">
    <property type="entry name" value="PRK05506.1"/>
    <property type="match status" value="1"/>
</dbReference>
<keyword evidence="6" id="KW-0548">Nucleotidyltransferase</keyword>
<evidence type="ECO:0000313" key="14">
    <source>
        <dbReference type="EMBL" id="RMI30878.1"/>
    </source>
</evidence>
<evidence type="ECO:0000256" key="11">
    <source>
        <dbReference type="ARBA" id="ARBA00049370"/>
    </source>
</evidence>
<evidence type="ECO:0000256" key="4">
    <source>
        <dbReference type="ARBA" id="ARBA00007237"/>
    </source>
</evidence>
<gene>
    <name evidence="12 14" type="primary">cysC</name>
    <name evidence="14" type="ORF">EBN03_19745</name>
</gene>
<dbReference type="OrthoDB" id="9804504at2"/>
<feature type="active site" description="Phosphoserine intermediate" evidence="12">
    <location>
        <position position="530"/>
    </location>
</feature>
<dbReference type="HAMAP" id="MF_00065">
    <property type="entry name" value="Adenylyl_sulf_kinase"/>
    <property type="match status" value="1"/>
</dbReference>
<dbReference type="SUPFAM" id="SSF50465">
    <property type="entry name" value="EF-Tu/eEF-1alpha/eIF2-gamma C-terminal domain"/>
    <property type="match status" value="1"/>
</dbReference>
<evidence type="ECO:0000256" key="1">
    <source>
        <dbReference type="ARBA" id="ARBA00001823"/>
    </source>
</evidence>
<dbReference type="GO" id="GO:0004781">
    <property type="term" value="F:sulfate adenylyltransferase (ATP) activity"/>
    <property type="evidence" value="ECO:0007669"/>
    <property type="project" value="UniProtKB-EC"/>
</dbReference>
<dbReference type="InterPro" id="IPR011779">
    <property type="entry name" value="SO4_adenylTrfase_lsu"/>
</dbReference>
<dbReference type="Pfam" id="PF22594">
    <property type="entry name" value="GTP-eEF1A_C"/>
    <property type="match status" value="1"/>
</dbReference>
<keyword evidence="9" id="KW-0342">GTP-binding</keyword>
<dbReference type="CDD" id="cd03695">
    <property type="entry name" value="CysN_NodQ_II"/>
    <property type="match status" value="1"/>
</dbReference>
<keyword evidence="12" id="KW-0597">Phosphoprotein</keyword>
<dbReference type="InterPro" id="IPR002891">
    <property type="entry name" value="APS"/>
</dbReference>
<dbReference type="EC" id="2.7.1.25" evidence="12"/>
<dbReference type="InterPro" id="IPR027417">
    <property type="entry name" value="P-loop_NTPase"/>
</dbReference>
<evidence type="ECO:0000256" key="2">
    <source>
        <dbReference type="ARBA" id="ARBA00002357"/>
    </source>
</evidence>
<dbReference type="InterPro" id="IPR000795">
    <property type="entry name" value="T_Tr_GTP-bd_dom"/>
</dbReference>
<accession>A0A3M2L8I1</accession>
<dbReference type="NCBIfam" id="TIGR00455">
    <property type="entry name" value="apsK"/>
    <property type="match status" value="1"/>
</dbReference>
<dbReference type="Gene3D" id="2.40.30.10">
    <property type="entry name" value="Translation factors"/>
    <property type="match status" value="2"/>
</dbReference>
<dbReference type="PROSITE" id="PS00301">
    <property type="entry name" value="G_TR_1"/>
    <property type="match status" value="1"/>
</dbReference>
<dbReference type="FunFam" id="3.40.50.300:FF:000119">
    <property type="entry name" value="Sulfate adenylyltransferase subunit 1"/>
    <property type="match status" value="1"/>
</dbReference>
<dbReference type="InterPro" id="IPR044139">
    <property type="entry name" value="CysN_NoDQ_III"/>
</dbReference>
<dbReference type="CDD" id="cd02027">
    <property type="entry name" value="APSK"/>
    <property type="match status" value="1"/>
</dbReference>
<name>A0A3M2L8I1_9NOCA</name>
<keyword evidence="5 12" id="KW-0808">Transferase</keyword>
<dbReference type="PANTHER" id="PTHR23115">
    <property type="entry name" value="TRANSLATION FACTOR"/>
    <property type="match status" value="1"/>
</dbReference>
<dbReference type="InterPro" id="IPR009001">
    <property type="entry name" value="Transl_elong_EF1A/Init_IF2_C"/>
</dbReference>
<comment type="catalytic activity">
    <reaction evidence="1 12">
        <text>adenosine 5'-phosphosulfate + ATP = 3'-phosphoadenylyl sulfate + ADP + H(+)</text>
        <dbReference type="Rhea" id="RHEA:24152"/>
        <dbReference type="ChEBI" id="CHEBI:15378"/>
        <dbReference type="ChEBI" id="CHEBI:30616"/>
        <dbReference type="ChEBI" id="CHEBI:58243"/>
        <dbReference type="ChEBI" id="CHEBI:58339"/>
        <dbReference type="ChEBI" id="CHEBI:456216"/>
        <dbReference type="EC" id="2.7.1.25"/>
    </reaction>
</comment>
<evidence type="ECO:0000256" key="7">
    <source>
        <dbReference type="ARBA" id="ARBA00022741"/>
    </source>
</evidence>
<dbReference type="Pfam" id="PF01583">
    <property type="entry name" value="APS_kinase"/>
    <property type="match status" value="1"/>
</dbReference>
<dbReference type="InterPro" id="IPR054696">
    <property type="entry name" value="GTP-eEF1A_C"/>
</dbReference>
<dbReference type="SUPFAM" id="SSF52540">
    <property type="entry name" value="P-loop containing nucleoside triphosphate hydrolases"/>
    <property type="match status" value="2"/>
</dbReference>
<dbReference type="GO" id="GO:0004020">
    <property type="term" value="F:adenylylsulfate kinase activity"/>
    <property type="evidence" value="ECO:0007669"/>
    <property type="project" value="UniProtKB-UniRule"/>
</dbReference>